<protein>
    <recommendedName>
        <fullName evidence="5">Peptidoglycan binding-like domain-containing protein</fullName>
    </recommendedName>
</protein>
<gene>
    <name evidence="3" type="ORF">B5766_04910</name>
</gene>
<evidence type="ECO:0000313" key="4">
    <source>
        <dbReference type="Proteomes" id="UP000219994"/>
    </source>
</evidence>
<accession>A0A2A6FSD2</accession>
<dbReference type="Proteomes" id="UP000219994">
    <property type="component" value="Unassembled WGS sequence"/>
</dbReference>
<dbReference type="AlphaFoldDB" id="A0A2A6FSD2"/>
<feature type="compositionally biased region" description="Basic and acidic residues" evidence="1">
    <location>
        <begin position="14"/>
        <end position="25"/>
    </location>
</feature>
<evidence type="ECO:0000256" key="2">
    <source>
        <dbReference type="SAM" id="Phobius"/>
    </source>
</evidence>
<evidence type="ECO:0008006" key="5">
    <source>
        <dbReference type="Google" id="ProtNLM"/>
    </source>
</evidence>
<feature type="region of interest" description="Disordered" evidence="1">
    <location>
        <begin position="1"/>
        <end position="25"/>
    </location>
</feature>
<reference evidence="4" key="1">
    <citation type="submission" date="2017-03" db="EMBL/GenBank/DDBJ databases">
        <authorList>
            <person name="Lund M.B."/>
        </authorList>
    </citation>
    <scope>NUCLEOTIDE SEQUENCE [LARGE SCALE GENOMIC DNA]</scope>
</reference>
<name>A0A2A6FSD2_9MICO</name>
<keyword evidence="2" id="KW-1133">Transmembrane helix</keyword>
<feature type="region of interest" description="Disordered" evidence="1">
    <location>
        <begin position="202"/>
        <end position="236"/>
    </location>
</feature>
<feature type="compositionally biased region" description="Polar residues" evidence="1">
    <location>
        <begin position="209"/>
        <end position="221"/>
    </location>
</feature>
<dbReference type="EMBL" id="NAEP01000028">
    <property type="protein sequence ID" value="PDQ35795.1"/>
    <property type="molecule type" value="Genomic_DNA"/>
</dbReference>
<evidence type="ECO:0000256" key="1">
    <source>
        <dbReference type="SAM" id="MobiDB-lite"/>
    </source>
</evidence>
<sequence length="419" mass="43963">MADRHLADDDESSVADREPSEHSRGRLRRIEHPIRAVVWAVVLVAAITASFLTGRLVQVPDRDQLAQAQRPIQVTAQVEERVVDARTVMVGRVVAGRTQMLNMNSLPEPAVVTRQAVKVGDIIRPGSLIGAISGKPVFALSAPLGLYRDLYTHDSGDDVSSLQQALRGIGADVDVTGRVNWKTTAAITKLFVGKGFPAPTRATVGAGKSSPSGTGEESAASSHPADKPNAQDDPAIPYTSFVPLPVAEATVTQSLPVGAVVAKDTPLVTVQISANTVSFRADAVLAAKLSEGQGVSIQADTQQFAGTIAAISEFTEASEGKIPGRDITVTSSDPKFAELKAGLSVTVLPQAPHEKSLAVPTVAIRQDSEGNYLLIPGATGADTKQPTSQRIPVTINYSGNGWTAISSDLLKPGAEVILR</sequence>
<comment type="caution">
    <text evidence="3">The sequence shown here is derived from an EMBL/GenBank/DDBJ whole genome shotgun (WGS) entry which is preliminary data.</text>
</comment>
<organism evidence="3 4">
    <name type="scientific">Candidatus Lumbricidiphila eiseniae</name>
    <dbReference type="NCBI Taxonomy" id="1969409"/>
    <lineage>
        <taxon>Bacteria</taxon>
        <taxon>Bacillati</taxon>
        <taxon>Actinomycetota</taxon>
        <taxon>Actinomycetes</taxon>
        <taxon>Micrococcales</taxon>
        <taxon>Microbacteriaceae</taxon>
        <taxon>Candidatus Lumbricidiphila</taxon>
    </lineage>
</organism>
<keyword evidence="2" id="KW-0472">Membrane</keyword>
<proteinExistence type="predicted"/>
<feature type="transmembrane region" description="Helical" evidence="2">
    <location>
        <begin position="36"/>
        <end position="57"/>
    </location>
</feature>
<evidence type="ECO:0000313" key="3">
    <source>
        <dbReference type="EMBL" id="PDQ35795.1"/>
    </source>
</evidence>
<keyword evidence="2" id="KW-0812">Transmembrane</keyword>